<feature type="compositionally biased region" description="Basic and acidic residues" evidence="3">
    <location>
        <begin position="170"/>
        <end position="182"/>
    </location>
</feature>
<feature type="compositionally biased region" description="Low complexity" evidence="3">
    <location>
        <begin position="388"/>
        <end position="399"/>
    </location>
</feature>
<dbReference type="FunFam" id="1.10.555.10:FF:000007">
    <property type="entry name" value="rho GTPase-activating protein 7 isoform X2"/>
    <property type="match status" value="1"/>
</dbReference>
<accession>A0A8D0TT49</accession>
<proteinExistence type="predicted"/>
<dbReference type="Pfam" id="PF01852">
    <property type="entry name" value="START"/>
    <property type="match status" value="1"/>
</dbReference>
<dbReference type="PROSITE" id="PS50848">
    <property type="entry name" value="START"/>
    <property type="match status" value="1"/>
</dbReference>
<dbReference type="Ensembl" id="ENSSSCT00015001263.1">
    <property type="protein sequence ID" value="ENSSSCP00015000333.1"/>
    <property type="gene ID" value="ENSSSCG00015001026.1"/>
</dbReference>
<feature type="compositionally biased region" description="Acidic residues" evidence="3">
    <location>
        <begin position="376"/>
        <end position="387"/>
    </location>
</feature>
<feature type="region of interest" description="Disordered" evidence="3">
    <location>
        <begin position="368"/>
        <end position="408"/>
    </location>
</feature>
<feature type="compositionally biased region" description="Polar residues" evidence="3">
    <location>
        <begin position="475"/>
        <end position="493"/>
    </location>
</feature>
<dbReference type="PANTHER" id="PTHR12659:SF3">
    <property type="entry name" value="STAR-RELATED LIPID TRANSFER PROTEIN 8"/>
    <property type="match status" value="1"/>
</dbReference>
<dbReference type="Pfam" id="PF00620">
    <property type="entry name" value="RhoGAP"/>
    <property type="match status" value="1"/>
</dbReference>
<dbReference type="PANTHER" id="PTHR12659">
    <property type="entry name" value="RHO-TYPE GTPASE ACTIVATING PROTEIN"/>
    <property type="match status" value="1"/>
</dbReference>
<feature type="compositionally biased region" description="Polar residues" evidence="3">
    <location>
        <begin position="141"/>
        <end position="151"/>
    </location>
</feature>
<dbReference type="SUPFAM" id="SSF48350">
    <property type="entry name" value="GTPase activation domain, GAP"/>
    <property type="match status" value="1"/>
</dbReference>
<keyword evidence="2" id="KW-0597">Phosphoprotein</keyword>
<feature type="region of interest" description="Disordered" evidence="3">
    <location>
        <begin position="449"/>
        <end position="520"/>
    </location>
</feature>
<feature type="domain" description="START" evidence="5">
    <location>
        <begin position="856"/>
        <end position="960"/>
    </location>
</feature>
<feature type="compositionally biased region" description="Polar residues" evidence="3">
    <location>
        <begin position="186"/>
        <end position="204"/>
    </location>
</feature>
<organism evidence="6 7">
    <name type="scientific">Sus scrofa</name>
    <name type="common">Pig</name>
    <dbReference type="NCBI Taxonomy" id="9823"/>
    <lineage>
        <taxon>Eukaryota</taxon>
        <taxon>Metazoa</taxon>
        <taxon>Chordata</taxon>
        <taxon>Craniata</taxon>
        <taxon>Vertebrata</taxon>
        <taxon>Euteleostomi</taxon>
        <taxon>Mammalia</taxon>
        <taxon>Eutheria</taxon>
        <taxon>Laurasiatheria</taxon>
        <taxon>Artiodactyla</taxon>
        <taxon>Suina</taxon>
        <taxon>Suidae</taxon>
        <taxon>Sus</taxon>
    </lineage>
</organism>
<dbReference type="InterPro" id="IPR008936">
    <property type="entry name" value="Rho_GTPase_activation_prot"/>
</dbReference>
<dbReference type="InterPro" id="IPR002913">
    <property type="entry name" value="START_lipid-bd_dom"/>
</dbReference>
<feature type="compositionally biased region" description="Polar residues" evidence="3">
    <location>
        <begin position="454"/>
        <end position="468"/>
    </location>
</feature>
<feature type="domain" description="Rho-GAP" evidence="4">
    <location>
        <begin position="607"/>
        <end position="811"/>
    </location>
</feature>
<evidence type="ECO:0000256" key="1">
    <source>
        <dbReference type="ARBA" id="ARBA00022468"/>
    </source>
</evidence>
<dbReference type="GO" id="GO:0007165">
    <property type="term" value="P:signal transduction"/>
    <property type="evidence" value="ECO:0007669"/>
    <property type="project" value="InterPro"/>
</dbReference>
<protein>
    <submittedName>
        <fullName evidence="6">StAR related lipid transfer domain containing 8</fullName>
    </submittedName>
</protein>
<dbReference type="GO" id="GO:0008289">
    <property type="term" value="F:lipid binding"/>
    <property type="evidence" value="ECO:0007669"/>
    <property type="project" value="InterPro"/>
</dbReference>
<keyword evidence="1" id="KW-0343">GTPase activation</keyword>
<dbReference type="SMART" id="SM00324">
    <property type="entry name" value="RhoGAP"/>
    <property type="match status" value="1"/>
</dbReference>
<gene>
    <name evidence="6" type="primary">STARD8</name>
</gene>
<evidence type="ECO:0000259" key="5">
    <source>
        <dbReference type="PROSITE" id="PS50848"/>
    </source>
</evidence>
<dbReference type="SUPFAM" id="SSF55961">
    <property type="entry name" value="Bet v1-like"/>
    <property type="match status" value="1"/>
</dbReference>
<feature type="region of interest" description="Disordered" evidence="3">
    <location>
        <begin position="134"/>
        <end position="204"/>
    </location>
</feature>
<dbReference type="InterPro" id="IPR000198">
    <property type="entry name" value="RhoGAP_dom"/>
</dbReference>
<evidence type="ECO:0000313" key="7">
    <source>
        <dbReference type="Proteomes" id="UP000694726"/>
    </source>
</evidence>
<dbReference type="Gene3D" id="3.30.530.20">
    <property type="match status" value="1"/>
</dbReference>
<dbReference type="Proteomes" id="UP000694726">
    <property type="component" value="Unplaced"/>
</dbReference>
<evidence type="ECO:0000256" key="2">
    <source>
        <dbReference type="ARBA" id="ARBA00022553"/>
    </source>
</evidence>
<dbReference type="PROSITE" id="PS50238">
    <property type="entry name" value="RHOGAP"/>
    <property type="match status" value="1"/>
</dbReference>
<dbReference type="AlphaFoldDB" id="A0A8D0TT49"/>
<feature type="region of interest" description="Disordered" evidence="3">
    <location>
        <begin position="771"/>
        <end position="790"/>
    </location>
</feature>
<name>A0A8D0TT49_PIG</name>
<evidence type="ECO:0000259" key="4">
    <source>
        <dbReference type="PROSITE" id="PS50238"/>
    </source>
</evidence>
<reference evidence="6" key="1">
    <citation type="submission" date="2025-08" db="UniProtKB">
        <authorList>
            <consortium name="Ensembl"/>
        </authorList>
    </citation>
    <scope>IDENTIFICATION</scope>
</reference>
<dbReference type="Gene3D" id="1.10.555.10">
    <property type="entry name" value="Rho GTPase activation protein"/>
    <property type="match status" value="1"/>
</dbReference>
<evidence type="ECO:0000313" key="6">
    <source>
        <dbReference type="Ensembl" id="ENSSSCP00015000333.1"/>
    </source>
</evidence>
<dbReference type="SMART" id="SM00234">
    <property type="entry name" value="START"/>
    <property type="match status" value="1"/>
</dbReference>
<dbReference type="GO" id="GO:0005096">
    <property type="term" value="F:GTPase activator activity"/>
    <property type="evidence" value="ECO:0007669"/>
    <property type="project" value="UniProtKB-KW"/>
</dbReference>
<dbReference type="InterPro" id="IPR023393">
    <property type="entry name" value="START-like_dom_sf"/>
</dbReference>
<sequence>MSWTHGALAGILRVSQKLCPVRFGAWEPRVNTAFFPCRRLMTLNNCASMKLEVHFQCKQNEDSEEEDQCTISNHWAFQRESKRWSRVGSSNLLAPPSPGLPVTSSCESVLTELSATSLPAITVSLAPEPVDLSLLGRAPSPSDQPFLSPTRAQEGPKDKTKKHHSRSFLKHLESLRRKEKGGSRQAEPQDSSATPEKATKASSFRSRHGFLSAGFYRAKNRAATSASGSGTETQRAWEAWPVATFQHPQRVHRGDCLVHVPRDHKPGTFPRSLSIESLCPEDGHCLADWQPGRRWGYEGRRGSCGSTGSHASIYDNMPELYPVEPVLAGAEAEEEEGDGDSYTHLDDILQHVWGLQQRVELWSQAMYPDLGPRDKEEEEEEEEEEEASSSVEITTSEVEGQTQAPAHEESLAAGQVDVQPGVLAQAQAQGPAEAELLAQAEAEGPGLAQDNEQEANSGGEPTSASSLSVEEGHSISDTVASSSELDSSGNSMNEAEATGSPAGLQASAPRERRDSGVGASLTRPCRKLRWHSFQNSHRPSLNSESLEINRQFASQIHLLHKGSLLRLTAFMEKYTVPHKQGWVWSMPKFMKRNKTPDYRGQHVFGVPPLIHVQRTGQPLPQSIQQAMRYLRSQCLDQVGIFRKSGVKSRIQNLRQMNETSPDNVCYEGQSAYDVADLLKQYFRDLPEPIFTSKLTTTFLQIYQLLPKDQWLAAAQAATLLLPDENREVLQTLLYFLSDIASAEENQMTAGNLAVCLAPSIFHLNVSKKDNHSPRIKSKRSLVGRPGPRDLSENMAATQGLSHMISDCKKLFQVPQDMVLQLCSSYSAAELSPPGPALAELRQARAAGVSLSLYMEESVQELLRDAAERFKGWMSVPGPQHTELACKKAPDGHPLRVWKASTEVAAPPAVVLHRVLRERALWDEDLLRAQVLEALMPGVELYHYVTDSMAPHPCRDFVVLRGRSPDWYNKVFGHLCAMEVAKIRDSFPTLQAAGPETKL</sequence>
<feature type="compositionally biased region" description="Basic residues" evidence="3">
    <location>
        <begin position="159"/>
        <end position="169"/>
    </location>
</feature>
<evidence type="ECO:0000256" key="3">
    <source>
        <dbReference type="SAM" id="MobiDB-lite"/>
    </source>
</evidence>